<evidence type="ECO:0000256" key="10">
    <source>
        <dbReference type="ARBA" id="ARBA00023004"/>
    </source>
</evidence>
<comment type="similarity">
    <text evidence="12">Belongs to the cytochrome b561 family.</text>
</comment>
<dbReference type="SUPFAM" id="SSF101874">
    <property type="entry name" value="YceI-like"/>
    <property type="match status" value="1"/>
</dbReference>
<dbReference type="Gene3D" id="2.40.128.110">
    <property type="entry name" value="Lipid/polyisoprenoid-binding, YceI-like"/>
    <property type="match status" value="1"/>
</dbReference>
<keyword evidence="11 14" id="KW-0472">Membrane</keyword>
<dbReference type="PANTHER" id="PTHR30529">
    <property type="entry name" value="CYTOCHROME B561"/>
    <property type="match status" value="1"/>
</dbReference>
<evidence type="ECO:0000256" key="3">
    <source>
        <dbReference type="ARBA" id="ARBA00022448"/>
    </source>
</evidence>
<gene>
    <name evidence="16" type="ORF">HED55_14430</name>
</gene>
<dbReference type="InterPro" id="IPR007372">
    <property type="entry name" value="Lipid/polyisoprenoid-bd_YceI"/>
</dbReference>
<dbReference type="InterPro" id="IPR016174">
    <property type="entry name" value="Di-haem_cyt_TM"/>
</dbReference>
<feature type="compositionally biased region" description="Low complexity" evidence="13">
    <location>
        <begin position="8"/>
        <end position="19"/>
    </location>
</feature>
<evidence type="ECO:0000313" key="16">
    <source>
        <dbReference type="EMBL" id="NKC04010.1"/>
    </source>
</evidence>
<dbReference type="InterPro" id="IPR011577">
    <property type="entry name" value="Cyt_b561_bac/Ni-Hgenase"/>
</dbReference>
<evidence type="ECO:0000256" key="8">
    <source>
        <dbReference type="ARBA" id="ARBA00022982"/>
    </source>
</evidence>
<feature type="transmembrane region" description="Helical" evidence="14">
    <location>
        <begin position="33"/>
        <end position="53"/>
    </location>
</feature>
<keyword evidence="17" id="KW-1185">Reference proteome</keyword>
<feature type="transmembrane region" description="Helical" evidence="14">
    <location>
        <begin position="168"/>
        <end position="192"/>
    </location>
</feature>
<evidence type="ECO:0000313" key="17">
    <source>
        <dbReference type="Proteomes" id="UP000704467"/>
    </source>
</evidence>
<evidence type="ECO:0000256" key="4">
    <source>
        <dbReference type="ARBA" id="ARBA00022475"/>
    </source>
</evidence>
<evidence type="ECO:0000256" key="1">
    <source>
        <dbReference type="ARBA" id="ARBA00001970"/>
    </source>
</evidence>
<organism evidence="16 17">
    <name type="scientific">Brucella haematophila</name>
    <dbReference type="NCBI Taxonomy" id="419474"/>
    <lineage>
        <taxon>Bacteria</taxon>
        <taxon>Pseudomonadati</taxon>
        <taxon>Pseudomonadota</taxon>
        <taxon>Alphaproteobacteria</taxon>
        <taxon>Hyphomicrobiales</taxon>
        <taxon>Brucellaceae</taxon>
        <taxon>Brucella/Ochrobactrum group</taxon>
        <taxon>Brucella</taxon>
    </lineage>
</organism>
<dbReference type="InterPro" id="IPR052168">
    <property type="entry name" value="Cytochrome_b561_oxidase"/>
</dbReference>
<dbReference type="InterPro" id="IPR036761">
    <property type="entry name" value="TTHA0802/YceI-like_sf"/>
</dbReference>
<dbReference type="Pfam" id="PF01292">
    <property type="entry name" value="Ni_hydr_CYTB"/>
    <property type="match status" value="1"/>
</dbReference>
<evidence type="ECO:0000256" key="7">
    <source>
        <dbReference type="ARBA" id="ARBA00022723"/>
    </source>
</evidence>
<feature type="region of interest" description="Disordered" evidence="13">
    <location>
        <begin position="1"/>
        <end position="20"/>
    </location>
</feature>
<evidence type="ECO:0000256" key="13">
    <source>
        <dbReference type="SAM" id="MobiDB-lite"/>
    </source>
</evidence>
<keyword evidence="4" id="KW-1003">Cell membrane</keyword>
<dbReference type="Proteomes" id="UP000704467">
    <property type="component" value="Unassembled WGS sequence"/>
</dbReference>
<evidence type="ECO:0000256" key="12">
    <source>
        <dbReference type="ARBA" id="ARBA00037975"/>
    </source>
</evidence>
<dbReference type="SMART" id="SM00867">
    <property type="entry name" value="YceI"/>
    <property type="match status" value="1"/>
</dbReference>
<dbReference type="EMBL" id="JAAVLN010000002">
    <property type="protein sequence ID" value="NKC04010.1"/>
    <property type="molecule type" value="Genomic_DNA"/>
</dbReference>
<evidence type="ECO:0000259" key="15">
    <source>
        <dbReference type="SMART" id="SM00867"/>
    </source>
</evidence>
<evidence type="ECO:0000256" key="14">
    <source>
        <dbReference type="SAM" id="Phobius"/>
    </source>
</evidence>
<feature type="transmembrane region" description="Helical" evidence="14">
    <location>
        <begin position="232"/>
        <end position="250"/>
    </location>
</feature>
<dbReference type="PANTHER" id="PTHR30529:SF1">
    <property type="entry name" value="CYTOCHROME B561 HOMOLOG 2"/>
    <property type="match status" value="1"/>
</dbReference>
<keyword evidence="7" id="KW-0479">Metal-binding</keyword>
<comment type="subcellular location">
    <subcellularLocation>
        <location evidence="2">Cell membrane</location>
        <topology evidence="2">Multi-pass membrane protein</topology>
    </subcellularLocation>
</comment>
<evidence type="ECO:0000256" key="11">
    <source>
        <dbReference type="ARBA" id="ARBA00023136"/>
    </source>
</evidence>
<dbReference type="Gene3D" id="1.20.950.20">
    <property type="entry name" value="Transmembrane di-heme cytochromes, Chain C"/>
    <property type="match status" value="1"/>
</dbReference>
<evidence type="ECO:0000256" key="2">
    <source>
        <dbReference type="ARBA" id="ARBA00004651"/>
    </source>
</evidence>
<name>A0ABX1DT66_9HYPH</name>
<dbReference type="Pfam" id="PF04264">
    <property type="entry name" value="YceI"/>
    <property type="match status" value="1"/>
</dbReference>
<dbReference type="SUPFAM" id="SSF81342">
    <property type="entry name" value="Transmembrane di-heme cytochromes"/>
    <property type="match status" value="1"/>
</dbReference>
<protein>
    <submittedName>
        <fullName evidence="16">Hydrogenase</fullName>
    </submittedName>
</protein>
<evidence type="ECO:0000256" key="9">
    <source>
        <dbReference type="ARBA" id="ARBA00022989"/>
    </source>
</evidence>
<evidence type="ECO:0000256" key="6">
    <source>
        <dbReference type="ARBA" id="ARBA00022692"/>
    </source>
</evidence>
<proteinExistence type="inferred from homology"/>
<comment type="cofactor">
    <cofactor evidence="1">
        <name>heme b</name>
        <dbReference type="ChEBI" id="CHEBI:60344"/>
    </cofactor>
</comment>
<sequence>MNTHPQAPNLSSPSTSNSSRQATAKRYSTVAILLHWAIAILVISMIPMGWWMVRAINNPDTQQIAYQLFQLHKSIGFAILALTLFRVIWRLTHPVPALPSDMKGWERMLARATHIAFYALLLAIPLTGWAYVSTGWAISTDRPLMVATSWFGLFDVPAIPAMDGMRDVAFGAMGAHAYMAYGGAALIVLHVAAALKHQLIDRDGVLAQMLPFLRSKDHGDAVLPGRAMLPRGLGIAFVVMIGLAGYAMHLPTTEAPAQLTVAEAEPVNVAPQAPASPAPAATTSAEANATAWAIDPAASAIRFTGTHAGKHFAGQFSQWSGDIRFDPDNLAGSKAVITVNTGSATTGDATQESSLKNGEWFNARRFPDAHFETKSFRSLGGEHYEADAILTIKNKAVPVVLPFTYKPEGDIAAVEGSIELDRAALNLGMFSDPAADWVSKTIAVTINVTAARS</sequence>
<feature type="domain" description="Lipid/polyisoprenoid-binding YceI-like" evidence="15">
    <location>
        <begin position="291"/>
        <end position="451"/>
    </location>
</feature>
<feature type="transmembrane region" description="Helical" evidence="14">
    <location>
        <begin position="74"/>
        <end position="92"/>
    </location>
</feature>
<reference evidence="16 17" key="1">
    <citation type="submission" date="2020-03" db="EMBL/GenBank/DDBJ databases">
        <title>Whole genome sequencing of clinical and environmental type strains of Ochrobactrum.</title>
        <authorList>
            <person name="Dharne M."/>
        </authorList>
    </citation>
    <scope>NUCLEOTIDE SEQUENCE [LARGE SCALE GENOMIC DNA]</scope>
    <source>
        <strain evidence="16 17">CIP 109452</strain>
    </source>
</reference>
<keyword evidence="10" id="KW-0408">Iron</keyword>
<feature type="transmembrane region" description="Helical" evidence="14">
    <location>
        <begin position="112"/>
        <end position="132"/>
    </location>
</feature>
<keyword evidence="6 14" id="KW-0812">Transmembrane</keyword>
<evidence type="ECO:0000256" key="5">
    <source>
        <dbReference type="ARBA" id="ARBA00022617"/>
    </source>
</evidence>
<keyword evidence="9 14" id="KW-1133">Transmembrane helix</keyword>
<keyword evidence="5" id="KW-0349">Heme</keyword>
<keyword evidence="8" id="KW-0249">Electron transport</keyword>
<comment type="caution">
    <text evidence="16">The sequence shown here is derived from an EMBL/GenBank/DDBJ whole genome shotgun (WGS) entry which is preliminary data.</text>
</comment>
<keyword evidence="3" id="KW-0813">Transport</keyword>
<dbReference type="RefSeq" id="WP_138783396.1">
    <property type="nucleotide sequence ID" value="NZ_JBHEEQ010000008.1"/>
</dbReference>
<accession>A0ABX1DT66</accession>